<evidence type="ECO:0000256" key="2">
    <source>
        <dbReference type="ARBA" id="ARBA00022741"/>
    </source>
</evidence>
<dbReference type="CDD" id="cd14014">
    <property type="entry name" value="STKc_PknB_like"/>
    <property type="match status" value="1"/>
</dbReference>
<dbReference type="EC" id="2.7.11.1" evidence="9"/>
<evidence type="ECO:0000313" key="10">
    <source>
        <dbReference type="Proteomes" id="UP001595872"/>
    </source>
</evidence>
<gene>
    <name evidence="9" type="ORF">ACFPCY_18695</name>
</gene>
<feature type="domain" description="Protein kinase" evidence="8">
    <location>
        <begin position="192"/>
        <end position="450"/>
    </location>
</feature>
<dbReference type="SMART" id="SM00220">
    <property type="entry name" value="S_TKc"/>
    <property type="match status" value="1"/>
</dbReference>
<feature type="transmembrane region" description="Helical" evidence="7">
    <location>
        <begin position="488"/>
        <end position="509"/>
    </location>
</feature>
<dbReference type="RefSeq" id="WP_378256813.1">
    <property type="nucleotide sequence ID" value="NZ_JBHSIT010000005.1"/>
</dbReference>
<evidence type="ECO:0000256" key="5">
    <source>
        <dbReference type="PROSITE-ProRule" id="PRU10141"/>
    </source>
</evidence>
<keyword evidence="10" id="KW-1185">Reference proteome</keyword>
<evidence type="ECO:0000256" key="6">
    <source>
        <dbReference type="SAM" id="MobiDB-lite"/>
    </source>
</evidence>
<feature type="region of interest" description="Disordered" evidence="6">
    <location>
        <begin position="98"/>
        <end position="174"/>
    </location>
</feature>
<sequence length="674" mass="70185">MGRREAPVPEGPLHDFALGLRALRAKAPGSPAYRQLAKTACYSASVLSMAASGRALPTWDVTRAYVQACGGDTEEWHAIWTRLNDTLRSTHPELVTAQVADKAREGTRETTRNAAQETARDAAAPRPDGTAPQHGRVPLSESGTVSADDRTGSSGRTDRPDRSAARRTATADDRTAAVAPLMRSDPASIGPFRLLGRLGSGSMGVVYLGATRTGRPVAVKVVRAHVAEDSHFRRRFAAEVAAARRVQGPCTPAVTDADPDAEPPWMATAYVRGPALSDVVEERGPLPAEAVLALAAGTAEALGSIHAAGVLHRDLKPSNVLLDGDGPKVIDFGVAATADASRLTQTGARVGTVPFMAPEQAEGRPLTGAADVFALGSLLAYAATGHPPFGDGGAGEVLYRVVHADPDLSGLDGGGEADRRLRELILRCLAKDPDRRPTPQEVVDAATAALPDGVPASLPHPGTTARDEQVAALLSPAHRRNRVPARRLLVAAAAVIALGIAAGIAVLLLGGPRHTHDRGTPTSRTATPSSGLAHARSSYAPVYRDRRLELPDYNFYIDLDAGTVVEGHGGWTMSSNAGGDGHGAFELPAATDAYVPAPGGASLTADACAAGLASAPTRLPTLDGDTILRFPRVPPGSSFCLRSRPTGRLAVIRVIDTDDGDYGAKLAIDAYERS</sequence>
<dbReference type="InterPro" id="IPR011009">
    <property type="entry name" value="Kinase-like_dom_sf"/>
</dbReference>
<dbReference type="PANTHER" id="PTHR43289">
    <property type="entry name" value="MITOGEN-ACTIVATED PROTEIN KINASE KINASE KINASE 20-RELATED"/>
    <property type="match status" value="1"/>
</dbReference>
<evidence type="ECO:0000313" key="9">
    <source>
        <dbReference type="EMBL" id="MFC4909358.1"/>
    </source>
</evidence>
<keyword evidence="7" id="KW-1133">Transmembrane helix</keyword>
<keyword evidence="7" id="KW-0472">Membrane</keyword>
<evidence type="ECO:0000256" key="1">
    <source>
        <dbReference type="ARBA" id="ARBA00022679"/>
    </source>
</evidence>
<feature type="binding site" evidence="5">
    <location>
        <position position="220"/>
    </location>
    <ligand>
        <name>ATP</name>
        <dbReference type="ChEBI" id="CHEBI:30616"/>
    </ligand>
</feature>
<feature type="compositionally biased region" description="Basic and acidic residues" evidence="6">
    <location>
        <begin position="101"/>
        <end position="111"/>
    </location>
</feature>
<dbReference type="PROSITE" id="PS00107">
    <property type="entry name" value="PROTEIN_KINASE_ATP"/>
    <property type="match status" value="1"/>
</dbReference>
<dbReference type="InterPro" id="IPR008271">
    <property type="entry name" value="Ser/Thr_kinase_AS"/>
</dbReference>
<dbReference type="InterPro" id="IPR000719">
    <property type="entry name" value="Prot_kinase_dom"/>
</dbReference>
<evidence type="ECO:0000256" key="7">
    <source>
        <dbReference type="SAM" id="Phobius"/>
    </source>
</evidence>
<keyword evidence="2 5" id="KW-0547">Nucleotide-binding</keyword>
<dbReference type="GO" id="GO:0004674">
    <property type="term" value="F:protein serine/threonine kinase activity"/>
    <property type="evidence" value="ECO:0007669"/>
    <property type="project" value="UniProtKB-EC"/>
</dbReference>
<keyword evidence="7" id="KW-0812">Transmembrane</keyword>
<evidence type="ECO:0000256" key="4">
    <source>
        <dbReference type="ARBA" id="ARBA00022840"/>
    </source>
</evidence>
<dbReference type="PROSITE" id="PS50011">
    <property type="entry name" value="PROTEIN_KINASE_DOM"/>
    <property type="match status" value="1"/>
</dbReference>
<evidence type="ECO:0000256" key="3">
    <source>
        <dbReference type="ARBA" id="ARBA00022777"/>
    </source>
</evidence>
<proteinExistence type="predicted"/>
<keyword evidence="4 5" id="KW-0067">ATP-binding</keyword>
<feature type="compositionally biased region" description="Polar residues" evidence="6">
    <location>
        <begin position="520"/>
        <end position="530"/>
    </location>
</feature>
<dbReference type="Proteomes" id="UP001595872">
    <property type="component" value="Unassembled WGS sequence"/>
</dbReference>
<comment type="caution">
    <text evidence="9">The sequence shown here is derived from an EMBL/GenBank/DDBJ whole genome shotgun (WGS) entry which is preliminary data.</text>
</comment>
<dbReference type="PROSITE" id="PS00108">
    <property type="entry name" value="PROTEIN_KINASE_ST"/>
    <property type="match status" value="1"/>
</dbReference>
<keyword evidence="1 9" id="KW-0808">Transferase</keyword>
<protein>
    <submittedName>
        <fullName evidence="9">Serine/threonine-protein kinase</fullName>
        <ecNumber evidence="9">2.7.11.1</ecNumber>
    </submittedName>
</protein>
<feature type="region of interest" description="Disordered" evidence="6">
    <location>
        <begin position="515"/>
        <end position="536"/>
    </location>
</feature>
<dbReference type="EMBL" id="JBHSIT010000005">
    <property type="protein sequence ID" value="MFC4909358.1"/>
    <property type="molecule type" value="Genomic_DNA"/>
</dbReference>
<keyword evidence="3 9" id="KW-0418">Kinase</keyword>
<name>A0ABV9U0K5_9ACTN</name>
<organism evidence="9 10">
    <name type="scientific">Actinomadura gamaensis</name>
    <dbReference type="NCBI Taxonomy" id="1763541"/>
    <lineage>
        <taxon>Bacteria</taxon>
        <taxon>Bacillati</taxon>
        <taxon>Actinomycetota</taxon>
        <taxon>Actinomycetes</taxon>
        <taxon>Streptosporangiales</taxon>
        <taxon>Thermomonosporaceae</taxon>
        <taxon>Actinomadura</taxon>
    </lineage>
</organism>
<dbReference type="InterPro" id="IPR017441">
    <property type="entry name" value="Protein_kinase_ATP_BS"/>
</dbReference>
<feature type="compositionally biased region" description="Basic and acidic residues" evidence="6">
    <location>
        <begin position="147"/>
        <end position="174"/>
    </location>
</feature>
<dbReference type="Gene3D" id="1.10.510.10">
    <property type="entry name" value="Transferase(Phosphotransferase) domain 1"/>
    <property type="match status" value="1"/>
</dbReference>
<dbReference type="Gene3D" id="3.30.200.20">
    <property type="entry name" value="Phosphorylase Kinase, domain 1"/>
    <property type="match status" value="1"/>
</dbReference>
<accession>A0ABV9U0K5</accession>
<reference evidence="10" key="1">
    <citation type="journal article" date="2019" name="Int. J. Syst. Evol. Microbiol.">
        <title>The Global Catalogue of Microorganisms (GCM) 10K type strain sequencing project: providing services to taxonomists for standard genome sequencing and annotation.</title>
        <authorList>
            <consortium name="The Broad Institute Genomics Platform"/>
            <consortium name="The Broad Institute Genome Sequencing Center for Infectious Disease"/>
            <person name="Wu L."/>
            <person name="Ma J."/>
        </authorList>
    </citation>
    <scope>NUCLEOTIDE SEQUENCE [LARGE SCALE GENOMIC DNA]</scope>
    <source>
        <strain evidence="10">KLKA75</strain>
    </source>
</reference>
<evidence type="ECO:0000259" key="8">
    <source>
        <dbReference type="PROSITE" id="PS50011"/>
    </source>
</evidence>
<dbReference type="PANTHER" id="PTHR43289:SF34">
    <property type="entry name" value="SERINE_THREONINE-PROTEIN KINASE YBDM-RELATED"/>
    <property type="match status" value="1"/>
</dbReference>
<dbReference type="Pfam" id="PF00069">
    <property type="entry name" value="Pkinase"/>
    <property type="match status" value="1"/>
</dbReference>
<dbReference type="SUPFAM" id="SSF56112">
    <property type="entry name" value="Protein kinase-like (PK-like)"/>
    <property type="match status" value="1"/>
</dbReference>